<accession>A0A2S6GJI9</accession>
<dbReference type="CDD" id="cd02851">
    <property type="entry name" value="E_set_GO_C"/>
    <property type="match status" value="1"/>
</dbReference>
<dbReference type="Gene3D" id="2.130.10.80">
    <property type="entry name" value="Galactose oxidase/kelch, beta-propeller"/>
    <property type="match status" value="1"/>
</dbReference>
<dbReference type="Proteomes" id="UP000239203">
    <property type="component" value="Unassembled WGS sequence"/>
</dbReference>
<keyword evidence="1" id="KW-0378">Hydrolase</keyword>
<dbReference type="CDD" id="cd00063">
    <property type="entry name" value="FN3"/>
    <property type="match status" value="1"/>
</dbReference>
<dbReference type="Pfam" id="PF09118">
    <property type="entry name" value="GO-like_E_set"/>
    <property type="match status" value="1"/>
</dbReference>
<evidence type="ECO:0000256" key="1">
    <source>
        <dbReference type="ARBA" id="ARBA00023295"/>
    </source>
</evidence>
<dbReference type="Gene3D" id="2.60.40.10">
    <property type="entry name" value="Immunoglobulins"/>
    <property type="match status" value="2"/>
</dbReference>
<dbReference type="PANTHER" id="PTHR32208:SF21">
    <property type="entry name" value="LOW QUALITY PROTEIN: ALDEHYDE OXIDASE GLOX-LIKE"/>
    <property type="match status" value="1"/>
</dbReference>
<evidence type="ECO:0000313" key="5">
    <source>
        <dbReference type="Proteomes" id="UP000239203"/>
    </source>
</evidence>
<reference evidence="4 5" key="1">
    <citation type="submission" date="2018-02" db="EMBL/GenBank/DDBJ databases">
        <title>Genomic Encyclopedia of Archaeal and Bacterial Type Strains, Phase II (KMG-II): from individual species to whole genera.</title>
        <authorList>
            <person name="Goeker M."/>
        </authorList>
    </citation>
    <scope>NUCLEOTIDE SEQUENCE [LARGE SCALE GENOMIC DNA]</scope>
    <source>
        <strain evidence="4 5">YU 961-1</strain>
    </source>
</reference>
<keyword evidence="1" id="KW-0326">Glycosidase</keyword>
<dbReference type="SUPFAM" id="SSF50965">
    <property type="entry name" value="Galactose oxidase, central domain"/>
    <property type="match status" value="1"/>
</dbReference>
<dbReference type="EMBL" id="PTIX01000014">
    <property type="protein sequence ID" value="PPK65360.1"/>
    <property type="molecule type" value="Genomic_DNA"/>
</dbReference>
<dbReference type="InterPro" id="IPR011043">
    <property type="entry name" value="Gal_Oxase/kelch_b-propeller"/>
</dbReference>
<evidence type="ECO:0000259" key="3">
    <source>
        <dbReference type="PROSITE" id="PS50853"/>
    </source>
</evidence>
<protein>
    <submittedName>
        <fullName evidence="4">Fibronectin type III domain protein</fullName>
    </submittedName>
</protein>
<evidence type="ECO:0000313" key="4">
    <source>
        <dbReference type="EMBL" id="PPK65360.1"/>
    </source>
</evidence>
<sequence>MNTARDFHTLTTLADGKVLAVGGSPSSDQSKLNTNILAAELWDPATEKWTTAASMAVPRQYHQTALLMADGRVLVAGGGHHISATVPGQFSAQIYSPPYLFNGARPTITAAPPSTAYGQTISVSTPDAASISAVNLVSVGANTHQSDMDQRFVPLSYTKGVGKLDIQTPAGANLAPPGDYMLFLVNDAGVPSVAKTVRILPSITAPSAPSAVAAVAGNGSATVSWSAPGDGGNAITGYTVTPYIGEAAQTPVAVTGTSAQVTGLANGTTYTFRVTATNAIGTSAPSLASNPVTPTATPTPGFVQKATARGPGAERAVTTPSAVQVGDRMVVQVGIWNTVGSRATGVRDSAGNVYTKLSSTVGTDNTEQSVWTAPITAGGGAPLTVTASASGTADIGVGVVEYSGLSLAAGTGAVDQIKSATGTTAVASSGQTAATTDGDQLAVGFYLDSGFSRNLTPGAGFTQRLNSSPAGDMEMLIEDQPAVLGARPNATVNSATSTPWMVTTVVFKHG</sequence>
<organism evidence="4 5">
    <name type="scientific">Actinokineospora auranticolor</name>
    <dbReference type="NCBI Taxonomy" id="155976"/>
    <lineage>
        <taxon>Bacteria</taxon>
        <taxon>Bacillati</taxon>
        <taxon>Actinomycetota</taxon>
        <taxon>Actinomycetes</taxon>
        <taxon>Pseudonocardiales</taxon>
        <taxon>Pseudonocardiaceae</taxon>
        <taxon>Actinokineospora</taxon>
    </lineage>
</organism>
<gene>
    <name evidence="4" type="ORF">CLV40_11412</name>
</gene>
<comment type="caution">
    <text evidence="4">The sequence shown here is derived from an EMBL/GenBank/DDBJ whole genome shotgun (WGS) entry which is preliminary data.</text>
</comment>
<dbReference type="SUPFAM" id="SSF49265">
    <property type="entry name" value="Fibronectin type III"/>
    <property type="match status" value="1"/>
</dbReference>
<dbReference type="InterPro" id="IPR037293">
    <property type="entry name" value="Gal_Oxidase_central_sf"/>
</dbReference>
<dbReference type="Pfam" id="PF00041">
    <property type="entry name" value="fn3"/>
    <property type="match status" value="1"/>
</dbReference>
<evidence type="ECO:0000256" key="2">
    <source>
        <dbReference type="ARBA" id="ARBA00023326"/>
    </source>
</evidence>
<dbReference type="InterPro" id="IPR014756">
    <property type="entry name" value="Ig_E-set"/>
</dbReference>
<keyword evidence="5" id="KW-1185">Reference proteome</keyword>
<dbReference type="RefSeq" id="WP_374065104.1">
    <property type="nucleotide sequence ID" value="NZ_CP154825.1"/>
</dbReference>
<keyword evidence="2" id="KW-0119">Carbohydrate metabolism</keyword>
<dbReference type="AlphaFoldDB" id="A0A2S6GJI9"/>
<dbReference type="GO" id="GO:0016798">
    <property type="term" value="F:hydrolase activity, acting on glycosyl bonds"/>
    <property type="evidence" value="ECO:0007669"/>
    <property type="project" value="UniProtKB-KW"/>
</dbReference>
<dbReference type="InterPro" id="IPR036116">
    <property type="entry name" value="FN3_sf"/>
</dbReference>
<dbReference type="InterPro" id="IPR013783">
    <property type="entry name" value="Ig-like_fold"/>
</dbReference>
<dbReference type="PANTHER" id="PTHR32208">
    <property type="entry name" value="SECRETED PROTEIN-RELATED"/>
    <property type="match status" value="1"/>
</dbReference>
<proteinExistence type="predicted"/>
<dbReference type="SMART" id="SM00060">
    <property type="entry name" value="FN3"/>
    <property type="match status" value="1"/>
</dbReference>
<dbReference type="SUPFAM" id="SSF81296">
    <property type="entry name" value="E set domains"/>
    <property type="match status" value="1"/>
</dbReference>
<dbReference type="PROSITE" id="PS50853">
    <property type="entry name" value="FN3"/>
    <property type="match status" value="1"/>
</dbReference>
<dbReference type="InterPro" id="IPR015202">
    <property type="entry name" value="GO-like_E_set"/>
</dbReference>
<dbReference type="InterPro" id="IPR003961">
    <property type="entry name" value="FN3_dom"/>
</dbReference>
<dbReference type="PRINTS" id="PR00014">
    <property type="entry name" value="FNTYPEIII"/>
</dbReference>
<feature type="domain" description="Fibronectin type-III" evidence="3">
    <location>
        <begin position="205"/>
        <end position="298"/>
    </location>
</feature>
<keyword evidence="2" id="KW-0624">Polysaccharide degradation</keyword>
<name>A0A2S6GJI9_9PSEU</name>
<dbReference type="GO" id="GO:0000272">
    <property type="term" value="P:polysaccharide catabolic process"/>
    <property type="evidence" value="ECO:0007669"/>
    <property type="project" value="UniProtKB-KW"/>
</dbReference>